<feature type="transmembrane region" description="Helical" evidence="1">
    <location>
        <begin position="47"/>
        <end position="69"/>
    </location>
</feature>
<feature type="transmembrane region" description="Helical" evidence="1">
    <location>
        <begin position="6"/>
        <end position="27"/>
    </location>
</feature>
<dbReference type="Proteomes" id="UP001271648">
    <property type="component" value="Unassembled WGS sequence"/>
</dbReference>
<proteinExistence type="predicted"/>
<comment type="caution">
    <text evidence="2">The sequence shown here is derived from an EMBL/GenBank/DDBJ whole genome shotgun (WGS) entry which is preliminary data.</text>
</comment>
<dbReference type="Pfam" id="PF06612">
    <property type="entry name" value="DUF1146"/>
    <property type="match status" value="1"/>
</dbReference>
<name>A0AAW9A9S1_9BACL</name>
<evidence type="ECO:0000313" key="2">
    <source>
        <dbReference type="EMBL" id="MDW0116376.1"/>
    </source>
</evidence>
<evidence type="ECO:0000256" key="1">
    <source>
        <dbReference type="SAM" id="Phobius"/>
    </source>
</evidence>
<keyword evidence="1" id="KW-0812">Transmembrane</keyword>
<dbReference type="RefSeq" id="WP_283733055.1">
    <property type="nucleotide sequence ID" value="NZ_CP125968.1"/>
</dbReference>
<dbReference type="NCBIfam" id="TIGR02327">
    <property type="entry name" value="int_mem_ywzB"/>
    <property type="match status" value="1"/>
</dbReference>
<keyword evidence="1" id="KW-1133">Transmembrane helix</keyword>
<organism evidence="2 3">
    <name type="scientific">Sporosarcina thermotolerans</name>
    <dbReference type="NCBI Taxonomy" id="633404"/>
    <lineage>
        <taxon>Bacteria</taxon>
        <taxon>Bacillati</taxon>
        <taxon>Bacillota</taxon>
        <taxon>Bacilli</taxon>
        <taxon>Bacillales</taxon>
        <taxon>Caryophanaceae</taxon>
        <taxon>Sporosarcina</taxon>
    </lineage>
</organism>
<dbReference type="EMBL" id="JAUBDJ010000002">
    <property type="protein sequence ID" value="MDW0116376.1"/>
    <property type="molecule type" value="Genomic_DNA"/>
</dbReference>
<keyword evidence="1" id="KW-0472">Membrane</keyword>
<dbReference type="InterPro" id="IPR009526">
    <property type="entry name" value="DUF1146"/>
</dbReference>
<sequence length="79" mass="9117">MNSVFAHNPMLAIISHIFFIGLTFYALQSIMPEKIIKKNHVFQAQLLFILLSFAIGSTVSNFFLDISYWSGRIPSLFYR</sequence>
<protein>
    <submittedName>
        <fullName evidence="2">DUF1146 family protein</fullName>
    </submittedName>
</protein>
<accession>A0AAW9A9S1</accession>
<evidence type="ECO:0000313" key="3">
    <source>
        <dbReference type="Proteomes" id="UP001271648"/>
    </source>
</evidence>
<dbReference type="AlphaFoldDB" id="A0AAW9A9S1"/>
<reference evidence="2 3" key="1">
    <citation type="submission" date="2023-06" db="EMBL/GenBank/DDBJ databases">
        <title>Sporosarcina sp. nov., isolated from Korean traditional fermented seafood 'Jeotgal'.</title>
        <authorList>
            <person name="Yang A.I."/>
            <person name="Shin N.-R."/>
        </authorList>
    </citation>
    <scope>NUCLEOTIDE SEQUENCE [LARGE SCALE GENOMIC DNA]</scope>
    <source>
        <strain evidence="2 3">KCTC43456</strain>
    </source>
</reference>
<gene>
    <name evidence="2" type="ORF">QTL97_05480</name>
</gene>
<keyword evidence="3" id="KW-1185">Reference proteome</keyword>